<keyword evidence="6" id="KW-1185">Reference proteome</keyword>
<evidence type="ECO:0000256" key="1">
    <source>
        <dbReference type="PROSITE-ProRule" id="PRU00169"/>
    </source>
</evidence>
<keyword evidence="1" id="KW-0597">Phosphoprotein</keyword>
<dbReference type="InterPro" id="IPR001789">
    <property type="entry name" value="Sig_transdc_resp-reg_receiver"/>
</dbReference>
<sequence length="248" mass="28988">MTIRCIAVDDEPLALDIIESYVSKLPYLELVKTCSSATEAMQVLQEEQIDLMFLDIEMPELTGIQFLNILKHQPLIIFTTAYPDYALEGFNQDAVDYLLKPIPFDRFLKAVTKAQERLQRNGKQNESSTTHAAPLHQPPHHEQDFMFVKADYKTIRVDFRDILWIEGLKDYIIIQTKDQKIITLLSMNKMMEKLPDTKFLRVHRSFIVSLQKIDSIEKSRIRIGNKEIPIGEVYKEQFLKWVEENNIQ</sequence>
<accession>A0ABW5IQ47</accession>
<feature type="domain" description="Response regulatory" evidence="3">
    <location>
        <begin position="4"/>
        <end position="115"/>
    </location>
</feature>
<feature type="compositionally biased region" description="Polar residues" evidence="2">
    <location>
        <begin position="121"/>
        <end position="131"/>
    </location>
</feature>
<gene>
    <name evidence="5" type="ORF">ACFSRY_16545</name>
</gene>
<dbReference type="InterPro" id="IPR046947">
    <property type="entry name" value="LytR-like"/>
</dbReference>
<dbReference type="Gene3D" id="3.40.50.2300">
    <property type="match status" value="1"/>
</dbReference>
<dbReference type="PANTHER" id="PTHR37299">
    <property type="entry name" value="TRANSCRIPTIONAL REGULATOR-RELATED"/>
    <property type="match status" value="1"/>
</dbReference>
<dbReference type="SMART" id="SM00448">
    <property type="entry name" value="REC"/>
    <property type="match status" value="1"/>
</dbReference>
<evidence type="ECO:0000259" key="4">
    <source>
        <dbReference type="PROSITE" id="PS50930"/>
    </source>
</evidence>
<dbReference type="InterPro" id="IPR011006">
    <property type="entry name" value="CheY-like_superfamily"/>
</dbReference>
<dbReference type="SMART" id="SM00850">
    <property type="entry name" value="LytTR"/>
    <property type="match status" value="1"/>
</dbReference>
<evidence type="ECO:0000313" key="5">
    <source>
        <dbReference type="EMBL" id="MFD2515484.1"/>
    </source>
</evidence>
<feature type="modified residue" description="4-aspartylphosphate" evidence="1">
    <location>
        <position position="55"/>
    </location>
</feature>
<dbReference type="Pfam" id="PF00072">
    <property type="entry name" value="Response_reg"/>
    <property type="match status" value="1"/>
</dbReference>
<evidence type="ECO:0000256" key="2">
    <source>
        <dbReference type="SAM" id="MobiDB-lite"/>
    </source>
</evidence>
<dbReference type="EMBL" id="JBHULU010000021">
    <property type="protein sequence ID" value="MFD2515484.1"/>
    <property type="molecule type" value="Genomic_DNA"/>
</dbReference>
<dbReference type="PROSITE" id="PS50930">
    <property type="entry name" value="HTH_LYTTR"/>
    <property type="match status" value="1"/>
</dbReference>
<dbReference type="Proteomes" id="UP001597544">
    <property type="component" value="Unassembled WGS sequence"/>
</dbReference>
<comment type="caution">
    <text evidence="5">The sequence shown here is derived from an EMBL/GenBank/DDBJ whole genome shotgun (WGS) entry which is preliminary data.</text>
</comment>
<name>A0ABW5IQ47_9BACT</name>
<dbReference type="Pfam" id="PF04397">
    <property type="entry name" value="LytTR"/>
    <property type="match status" value="1"/>
</dbReference>
<dbReference type="PANTHER" id="PTHR37299:SF1">
    <property type="entry name" value="STAGE 0 SPORULATION PROTEIN A HOMOLOG"/>
    <property type="match status" value="1"/>
</dbReference>
<feature type="domain" description="HTH LytTR-type" evidence="4">
    <location>
        <begin position="146"/>
        <end position="218"/>
    </location>
</feature>
<dbReference type="Gene3D" id="2.40.50.1020">
    <property type="entry name" value="LytTr DNA-binding domain"/>
    <property type="match status" value="1"/>
</dbReference>
<dbReference type="RefSeq" id="WP_377510304.1">
    <property type="nucleotide sequence ID" value="NZ_JBHULU010000021.1"/>
</dbReference>
<reference evidence="6" key="1">
    <citation type="journal article" date="2019" name="Int. J. Syst. Evol. Microbiol.">
        <title>The Global Catalogue of Microorganisms (GCM) 10K type strain sequencing project: providing services to taxonomists for standard genome sequencing and annotation.</title>
        <authorList>
            <consortium name="The Broad Institute Genomics Platform"/>
            <consortium name="The Broad Institute Genome Sequencing Center for Infectious Disease"/>
            <person name="Wu L."/>
            <person name="Ma J."/>
        </authorList>
    </citation>
    <scope>NUCLEOTIDE SEQUENCE [LARGE SCALE GENOMIC DNA]</scope>
    <source>
        <strain evidence="6">KCTC 42498</strain>
    </source>
</reference>
<dbReference type="PROSITE" id="PS50110">
    <property type="entry name" value="RESPONSE_REGULATORY"/>
    <property type="match status" value="1"/>
</dbReference>
<organism evidence="5 6">
    <name type="scientific">Pontibacter locisalis</name>
    <dbReference type="NCBI Taxonomy" id="1719035"/>
    <lineage>
        <taxon>Bacteria</taxon>
        <taxon>Pseudomonadati</taxon>
        <taxon>Bacteroidota</taxon>
        <taxon>Cytophagia</taxon>
        <taxon>Cytophagales</taxon>
        <taxon>Hymenobacteraceae</taxon>
        <taxon>Pontibacter</taxon>
    </lineage>
</organism>
<protein>
    <submittedName>
        <fullName evidence="5">LytR/AlgR family response regulator transcription factor</fullName>
    </submittedName>
</protein>
<feature type="region of interest" description="Disordered" evidence="2">
    <location>
        <begin position="118"/>
        <end position="139"/>
    </location>
</feature>
<proteinExistence type="predicted"/>
<evidence type="ECO:0000259" key="3">
    <source>
        <dbReference type="PROSITE" id="PS50110"/>
    </source>
</evidence>
<dbReference type="InterPro" id="IPR007492">
    <property type="entry name" value="LytTR_DNA-bd_dom"/>
</dbReference>
<dbReference type="SUPFAM" id="SSF52172">
    <property type="entry name" value="CheY-like"/>
    <property type="match status" value="1"/>
</dbReference>
<evidence type="ECO:0000313" key="6">
    <source>
        <dbReference type="Proteomes" id="UP001597544"/>
    </source>
</evidence>